<comment type="caution">
    <text evidence="1">The sequence shown here is derived from an EMBL/GenBank/DDBJ whole genome shotgun (WGS) entry which is preliminary data.</text>
</comment>
<organism evidence="1 2">
    <name type="scientific">Paraburkholderia silvatlantica</name>
    <dbReference type="NCBI Taxonomy" id="321895"/>
    <lineage>
        <taxon>Bacteria</taxon>
        <taxon>Pseudomonadati</taxon>
        <taxon>Pseudomonadota</taxon>
        <taxon>Betaproteobacteria</taxon>
        <taxon>Burkholderiales</taxon>
        <taxon>Burkholderiaceae</taxon>
        <taxon>Paraburkholderia</taxon>
    </lineage>
</organism>
<gene>
    <name evidence="1" type="ORF">C7410_1297</name>
</gene>
<proteinExistence type="predicted"/>
<accession>A0A2V4T1B6</accession>
<dbReference type="OrthoDB" id="9022430at2"/>
<reference evidence="1 2" key="1">
    <citation type="submission" date="2018-06" db="EMBL/GenBank/DDBJ databases">
        <title>Genomic Encyclopedia of Type Strains, Phase IV (KMG-V): Genome sequencing to study the core and pangenomes of soil and plant-associated prokaryotes.</title>
        <authorList>
            <person name="Whitman W."/>
        </authorList>
    </citation>
    <scope>NUCLEOTIDE SEQUENCE [LARGE SCALE GENOMIC DNA]</scope>
    <source>
        <strain evidence="1 2">SRCL-318</strain>
    </source>
</reference>
<dbReference type="RefSeq" id="WP_110856980.1">
    <property type="nucleotide sequence ID" value="NZ_QJSQ01000029.1"/>
</dbReference>
<name>A0A2V4T1B6_9BURK</name>
<evidence type="ECO:0000313" key="2">
    <source>
        <dbReference type="Proteomes" id="UP000247772"/>
    </source>
</evidence>
<dbReference type="EMBL" id="QJSQ01000029">
    <property type="protein sequence ID" value="PYE16566.1"/>
    <property type="molecule type" value="Genomic_DNA"/>
</dbReference>
<dbReference type="AlphaFoldDB" id="A0A2V4T1B6"/>
<dbReference type="Proteomes" id="UP000247772">
    <property type="component" value="Unassembled WGS sequence"/>
</dbReference>
<sequence length="141" mass="15319">MSFNYEICGALPVRASFKHAHAQQLAESLARPADVYFATDSVTHSLVIRVRGALSQDEQQSIEDTLARFAQKWAAAGAIFSRRRYGEPSFVAFGLSPHVALLDELADLHLQMDALLGRQAFILGELGATGEDAMTEAIVDA</sequence>
<protein>
    <submittedName>
        <fullName evidence="1">Uncharacterized protein</fullName>
    </submittedName>
</protein>
<evidence type="ECO:0000313" key="1">
    <source>
        <dbReference type="EMBL" id="PYE16566.1"/>
    </source>
</evidence>